<evidence type="ECO:0000256" key="1">
    <source>
        <dbReference type="ARBA" id="ARBA00022679"/>
    </source>
</evidence>
<dbReference type="InterPro" id="IPR016181">
    <property type="entry name" value="Acyl_CoA_acyltransferase"/>
</dbReference>
<evidence type="ECO:0000256" key="4">
    <source>
        <dbReference type="SAM" id="MobiDB-lite"/>
    </source>
</evidence>
<dbReference type="PANTHER" id="PTHR43792">
    <property type="entry name" value="GNAT FAMILY, PUTATIVE (AFU_ORTHOLOGUE AFUA_3G00765)-RELATED-RELATED"/>
    <property type="match status" value="1"/>
</dbReference>
<dbReference type="Proteomes" id="UP001149140">
    <property type="component" value="Unassembled WGS sequence"/>
</dbReference>
<dbReference type="SUPFAM" id="SSF55729">
    <property type="entry name" value="Acyl-CoA N-acyltransferases (Nat)"/>
    <property type="match status" value="1"/>
</dbReference>
<dbReference type="AlphaFoldDB" id="A0A9X3S0C9"/>
<dbReference type="InterPro" id="IPR051531">
    <property type="entry name" value="N-acetyltransferase"/>
</dbReference>
<feature type="region of interest" description="Disordered" evidence="4">
    <location>
        <begin position="143"/>
        <end position="172"/>
    </location>
</feature>
<evidence type="ECO:0000313" key="7">
    <source>
        <dbReference type="Proteomes" id="UP001149140"/>
    </source>
</evidence>
<keyword evidence="7" id="KW-1185">Reference proteome</keyword>
<dbReference type="RefSeq" id="WP_270041142.1">
    <property type="nucleotide sequence ID" value="NZ_JAPDOD010000015.1"/>
</dbReference>
<organism evidence="6 7">
    <name type="scientific">Solirubrobacter ginsenosidimutans</name>
    <dbReference type="NCBI Taxonomy" id="490573"/>
    <lineage>
        <taxon>Bacteria</taxon>
        <taxon>Bacillati</taxon>
        <taxon>Actinomycetota</taxon>
        <taxon>Thermoleophilia</taxon>
        <taxon>Solirubrobacterales</taxon>
        <taxon>Solirubrobacteraceae</taxon>
        <taxon>Solirubrobacter</taxon>
    </lineage>
</organism>
<protein>
    <submittedName>
        <fullName evidence="6">GNAT family N-acetyltransferase</fullName>
    </submittedName>
</protein>
<evidence type="ECO:0000256" key="3">
    <source>
        <dbReference type="ARBA" id="ARBA00038502"/>
    </source>
</evidence>
<comment type="caution">
    <text evidence="6">The sequence shown here is derived from an EMBL/GenBank/DDBJ whole genome shotgun (WGS) entry which is preliminary data.</text>
</comment>
<dbReference type="EMBL" id="JAPDOD010000015">
    <property type="protein sequence ID" value="MDA0161910.1"/>
    <property type="molecule type" value="Genomic_DNA"/>
</dbReference>
<dbReference type="Gene3D" id="3.40.630.30">
    <property type="match status" value="1"/>
</dbReference>
<dbReference type="InterPro" id="IPR000182">
    <property type="entry name" value="GNAT_dom"/>
</dbReference>
<dbReference type="GO" id="GO:0016747">
    <property type="term" value="F:acyltransferase activity, transferring groups other than amino-acyl groups"/>
    <property type="evidence" value="ECO:0007669"/>
    <property type="project" value="InterPro"/>
</dbReference>
<dbReference type="PANTHER" id="PTHR43792:SF8">
    <property type="entry name" value="[RIBOSOMAL PROTEIN US5]-ALANINE N-ACETYLTRANSFERASE"/>
    <property type="match status" value="1"/>
</dbReference>
<name>A0A9X3S0C9_9ACTN</name>
<evidence type="ECO:0000259" key="5">
    <source>
        <dbReference type="PROSITE" id="PS51186"/>
    </source>
</evidence>
<gene>
    <name evidence="6" type="ORF">OM076_16670</name>
</gene>
<feature type="domain" description="N-acetyltransferase" evidence="5">
    <location>
        <begin position="7"/>
        <end position="172"/>
    </location>
</feature>
<evidence type="ECO:0000256" key="2">
    <source>
        <dbReference type="ARBA" id="ARBA00023315"/>
    </source>
</evidence>
<keyword evidence="1" id="KW-0808">Transferase</keyword>
<dbReference type="PROSITE" id="PS51186">
    <property type="entry name" value="GNAT"/>
    <property type="match status" value="1"/>
</dbReference>
<comment type="similarity">
    <text evidence="3">Belongs to the acetyltransferase family. RimJ subfamily.</text>
</comment>
<sequence length="172" mass="18697">MLTDGVITLRPPRDDDAEALFVACQDPEIQRWTGVPKPYLREHADAYLARVVAEREAGKSHAFLAIGQDGALLGNISVMELDRAPGYGELGYWVARDARGKGVASAAVTLLRDWSAAELGLELIELLIDIENIGSQRVAESTGFLDTGERRPAPRQTESAEPTHAVYAWSPA</sequence>
<reference evidence="6" key="1">
    <citation type="submission" date="2022-10" db="EMBL/GenBank/DDBJ databases">
        <title>The WGS of Solirubrobacter ginsenosidimutans DSM 21036.</title>
        <authorList>
            <person name="Jiang Z."/>
        </authorList>
    </citation>
    <scope>NUCLEOTIDE SEQUENCE</scope>
    <source>
        <strain evidence="6">DSM 21036</strain>
    </source>
</reference>
<proteinExistence type="inferred from homology"/>
<dbReference type="Pfam" id="PF13302">
    <property type="entry name" value="Acetyltransf_3"/>
    <property type="match status" value="1"/>
</dbReference>
<evidence type="ECO:0000313" key="6">
    <source>
        <dbReference type="EMBL" id="MDA0161910.1"/>
    </source>
</evidence>
<accession>A0A9X3S0C9</accession>
<keyword evidence="2" id="KW-0012">Acyltransferase</keyword>
<dbReference type="CDD" id="cd04301">
    <property type="entry name" value="NAT_SF"/>
    <property type="match status" value="1"/>
</dbReference>